<dbReference type="PANTHER" id="PTHR13872:SF1">
    <property type="entry name" value="DOLICHYL-DIPHOSPHOOLIGOSACCHARIDE--PROTEIN GLYCOSYLTRANSFERASE SUBUNIT STT3B"/>
    <property type="match status" value="1"/>
</dbReference>
<dbReference type="GO" id="GO:0012505">
    <property type="term" value="C:endomembrane system"/>
    <property type="evidence" value="ECO:0007669"/>
    <property type="project" value="UniProtKB-SubCell"/>
</dbReference>
<keyword evidence="12 14" id="KW-0472">Membrane</keyword>
<dbReference type="Pfam" id="PF02516">
    <property type="entry name" value="STT3"/>
    <property type="match status" value="1"/>
</dbReference>
<evidence type="ECO:0000313" key="18">
    <source>
        <dbReference type="Proteomes" id="UP000037997"/>
    </source>
</evidence>
<organism evidence="17 18">
    <name type="scientific">Helicobacter pullorum</name>
    <dbReference type="NCBI Taxonomy" id="35818"/>
    <lineage>
        <taxon>Bacteria</taxon>
        <taxon>Pseudomonadati</taxon>
        <taxon>Campylobacterota</taxon>
        <taxon>Epsilonproteobacteria</taxon>
        <taxon>Campylobacterales</taxon>
        <taxon>Helicobacteraceae</taxon>
        <taxon>Helicobacter</taxon>
    </lineage>
</organism>
<evidence type="ECO:0000256" key="7">
    <source>
        <dbReference type="ARBA" id="ARBA00022679"/>
    </source>
</evidence>
<keyword evidence="9" id="KW-0479">Metal-binding</keyword>
<reference evidence="17 18" key="1">
    <citation type="submission" date="2014-06" db="EMBL/GenBank/DDBJ databases">
        <title>Helicobacter pullorum isolates in fresh chicken meat - phenotypic and genotypic features.</title>
        <authorList>
            <person name="Borges V."/>
            <person name="Santos A."/>
            <person name="Correia C.B."/>
            <person name="Saraiva M."/>
            <person name="Menard A."/>
            <person name="Vieira L."/>
            <person name="Sampaio D.A."/>
            <person name="Gomes J.P."/>
            <person name="Oleastro M."/>
        </authorList>
    </citation>
    <scope>NUCLEOTIDE SEQUENCE [LARGE SCALE GENOMIC DNA]</scope>
    <source>
        <strain evidence="17 18">229334/12</strain>
    </source>
</reference>
<feature type="transmembrane region" description="Helical" evidence="14">
    <location>
        <begin position="116"/>
        <end position="133"/>
    </location>
</feature>
<gene>
    <name evidence="17" type="ORF">HPU229334_10765</name>
</gene>
<evidence type="ECO:0000256" key="10">
    <source>
        <dbReference type="ARBA" id="ARBA00022842"/>
    </source>
</evidence>
<keyword evidence="7" id="KW-0808">Transferase</keyword>
<feature type="transmembrane region" description="Helical" evidence="14">
    <location>
        <begin position="362"/>
        <end position="382"/>
    </location>
</feature>
<dbReference type="InterPro" id="IPR048307">
    <property type="entry name" value="STT3_N"/>
</dbReference>
<feature type="transmembrane region" description="Helical" evidence="14">
    <location>
        <begin position="6"/>
        <end position="24"/>
    </location>
</feature>
<evidence type="ECO:0000256" key="8">
    <source>
        <dbReference type="ARBA" id="ARBA00022692"/>
    </source>
</evidence>
<evidence type="ECO:0000256" key="1">
    <source>
        <dbReference type="ARBA" id="ARBA00001936"/>
    </source>
</evidence>
<evidence type="ECO:0000256" key="3">
    <source>
        <dbReference type="ARBA" id="ARBA00004127"/>
    </source>
</evidence>
<feature type="transmembrane region" description="Helical" evidence="14">
    <location>
        <begin position="215"/>
        <end position="240"/>
    </location>
</feature>
<dbReference type="AlphaFoldDB" id="A0A0N1MQC4"/>
<keyword evidence="10" id="KW-0460">Magnesium</keyword>
<dbReference type="PANTHER" id="PTHR13872">
    <property type="entry name" value="DOLICHYL-DIPHOSPHOOLIGOSACCHARIDE--PROTEIN GLYCOSYLTRANSFERASE SUBUNIT"/>
    <property type="match status" value="1"/>
</dbReference>
<evidence type="ECO:0000256" key="9">
    <source>
        <dbReference type="ARBA" id="ARBA00022723"/>
    </source>
</evidence>
<dbReference type="RefSeq" id="WP_054198491.1">
    <property type="nucleotide sequence ID" value="NZ_JNOC01000058.1"/>
</dbReference>
<comment type="cofactor">
    <cofactor evidence="2">
        <name>Mg(2+)</name>
        <dbReference type="ChEBI" id="CHEBI:18420"/>
    </cofactor>
</comment>
<comment type="cofactor">
    <cofactor evidence="1">
        <name>Mn(2+)</name>
        <dbReference type="ChEBI" id="CHEBI:29035"/>
    </cofactor>
</comment>
<evidence type="ECO:0000259" key="16">
    <source>
        <dbReference type="Pfam" id="PF21436"/>
    </source>
</evidence>
<feature type="transmembrane region" description="Helical" evidence="14">
    <location>
        <begin position="91"/>
        <end position="110"/>
    </location>
</feature>
<accession>A0A0N1MQC4</accession>
<dbReference type="UniPathway" id="UPA00378"/>
<feature type="transmembrane region" description="Helical" evidence="14">
    <location>
        <begin position="340"/>
        <end position="356"/>
    </location>
</feature>
<dbReference type="Proteomes" id="UP000037997">
    <property type="component" value="Unassembled WGS sequence"/>
</dbReference>
<protein>
    <submittedName>
        <fullName evidence="17">General glycosylation pathway protein</fullName>
    </submittedName>
</protein>
<dbReference type="EMBL" id="JNOC01000058">
    <property type="protein sequence ID" value="KPH55103.1"/>
    <property type="molecule type" value="Genomic_DNA"/>
</dbReference>
<feature type="transmembrane region" description="Helical" evidence="14">
    <location>
        <begin position="140"/>
        <end position="159"/>
    </location>
</feature>
<feature type="transmembrane region" description="Helical" evidence="14">
    <location>
        <begin position="165"/>
        <end position="184"/>
    </location>
</feature>
<comment type="subcellular location">
    <subcellularLocation>
        <location evidence="3">Endomembrane system</location>
        <topology evidence="3">Multi-pass membrane protein</topology>
    </subcellularLocation>
</comment>
<keyword evidence="11 14" id="KW-1133">Transmembrane helix</keyword>
<dbReference type="GO" id="GO:0046872">
    <property type="term" value="F:metal ion binding"/>
    <property type="evidence" value="ECO:0007669"/>
    <property type="project" value="UniProtKB-KW"/>
</dbReference>
<keyword evidence="8 14" id="KW-0812">Transmembrane</keyword>
<evidence type="ECO:0000313" key="17">
    <source>
        <dbReference type="EMBL" id="KPH55103.1"/>
    </source>
</evidence>
<feature type="transmembrane region" description="Helical" evidence="14">
    <location>
        <begin position="191"/>
        <end position="209"/>
    </location>
</feature>
<dbReference type="Pfam" id="PF21436">
    <property type="entry name" value="STT3-PglB_core"/>
    <property type="match status" value="1"/>
</dbReference>
<keyword evidence="6" id="KW-0328">Glycosyltransferase</keyword>
<comment type="similarity">
    <text evidence="5">Belongs to the STT3 family.</text>
</comment>
<feature type="domain" description="Oligosaccharyl transferase STT3 N-terminal" evidence="15">
    <location>
        <begin position="23"/>
        <end position="398"/>
    </location>
</feature>
<keyword evidence="13" id="KW-0464">Manganese</keyword>
<comment type="pathway">
    <text evidence="4">Protein modification; protein glycosylation.</text>
</comment>
<feature type="transmembrane region" description="Helical" evidence="14">
    <location>
        <begin position="312"/>
        <end position="335"/>
    </location>
</feature>
<proteinExistence type="inferred from homology"/>
<evidence type="ECO:0000256" key="2">
    <source>
        <dbReference type="ARBA" id="ARBA00001946"/>
    </source>
</evidence>
<evidence type="ECO:0000256" key="11">
    <source>
        <dbReference type="ARBA" id="ARBA00022989"/>
    </source>
</evidence>
<dbReference type="Gene3D" id="3.40.1380.40">
    <property type="match status" value="1"/>
</dbReference>
<evidence type="ECO:0000256" key="12">
    <source>
        <dbReference type="ARBA" id="ARBA00023136"/>
    </source>
</evidence>
<evidence type="ECO:0000256" key="4">
    <source>
        <dbReference type="ARBA" id="ARBA00004922"/>
    </source>
</evidence>
<sequence length="667" mass="76572">MQNKNWLLIAAFVYLIAILLRFYYPFVLGEFEEYFYHDALLLNTNDGYFYAQGARDILAGVKSTFYSPTHEMLSQISAFLALILPFSLEQIIFYMPGFFGSLIIFFVIFVSRDFGGIPSFLCGILSAISVSYYNRTMFGYYDTDMLVIVLAFGVGVVIVELMRKISFFGLVLLILLSGFGLVYYPSMRYIFVGYVGILTIFGIFDRNIRVVNGCLLSVLLGFLLFSTHFVFGLFLCFCGVMIKFIQRLDRRIFDFVYCLLLVIFCGILAFRVVPEIFASVYVAQDSKEIVGFGYASVMGTISEVSKIDFWNFVYRISGNLLWFVLGSVGIILLFLKKREFWIFLPFLIMGFFGYFGGLRFTFYAVVVYALGIGYLLCFLLDIFKRKIKWAVIFGVVFVCGSVFPHLWHIKNYIIPPILENSEAKALQEIPAKYGDYALAWWDYGYFVRYFARLNTFVDGGIHSGKQNYPISFVLSAKNQKQSYNMAKLTFNHIEFEDFAKSHQYSQSKALEALKGDIDCVGKRSEDLYIILPLRMVRIFSTIMQFSQPKGETNQGLLMVSKTKSKDKIIFQDNVFVDIKKGKVGILNQEISLNLAKMIDLKDASKSLEFDKNSSLVVLMLGGGDYILCDKEYLETFYFRGMFLDNLDSNLFEKVLKNEKIAIYKLKQ</sequence>
<evidence type="ECO:0000259" key="15">
    <source>
        <dbReference type="Pfam" id="PF02516"/>
    </source>
</evidence>
<dbReference type="GO" id="GO:0004576">
    <property type="term" value="F:oligosaccharyl transferase activity"/>
    <property type="evidence" value="ECO:0007669"/>
    <property type="project" value="InterPro"/>
</dbReference>
<dbReference type="STRING" id="35818.HPU229336_05345"/>
<feature type="transmembrane region" description="Helical" evidence="14">
    <location>
        <begin position="389"/>
        <end position="407"/>
    </location>
</feature>
<name>A0A0N1MQC4_9HELI</name>
<feature type="transmembrane region" description="Helical" evidence="14">
    <location>
        <begin position="252"/>
        <end position="273"/>
    </location>
</feature>
<evidence type="ECO:0000256" key="5">
    <source>
        <dbReference type="ARBA" id="ARBA00010810"/>
    </source>
</evidence>
<evidence type="ECO:0000256" key="6">
    <source>
        <dbReference type="ARBA" id="ARBA00022676"/>
    </source>
</evidence>
<evidence type="ECO:0000256" key="14">
    <source>
        <dbReference type="SAM" id="Phobius"/>
    </source>
</evidence>
<dbReference type="PATRIC" id="fig|35818.11.peg.2129"/>
<dbReference type="InterPro" id="IPR048999">
    <property type="entry name" value="STT3-PglB_core"/>
</dbReference>
<dbReference type="GO" id="GO:0016020">
    <property type="term" value="C:membrane"/>
    <property type="evidence" value="ECO:0007669"/>
    <property type="project" value="InterPro"/>
</dbReference>
<feature type="domain" description="STT3/PglB/AglB core" evidence="16">
    <location>
        <begin position="435"/>
        <end position="547"/>
    </location>
</feature>
<evidence type="ECO:0000256" key="13">
    <source>
        <dbReference type="ARBA" id="ARBA00023211"/>
    </source>
</evidence>
<dbReference type="InterPro" id="IPR003674">
    <property type="entry name" value="Oligo_trans_STT3"/>
</dbReference>
<comment type="caution">
    <text evidence="17">The sequence shown here is derived from an EMBL/GenBank/DDBJ whole genome shotgun (WGS) entry which is preliminary data.</text>
</comment>